<dbReference type="InterPro" id="IPR045455">
    <property type="entry name" value="NrS-1_pol-like_helicase"/>
</dbReference>
<dbReference type="EMBL" id="JACHXI010000015">
    <property type="protein sequence ID" value="MBB3104396.1"/>
    <property type="molecule type" value="Genomic_DNA"/>
</dbReference>
<evidence type="ECO:0000313" key="2">
    <source>
        <dbReference type="EMBL" id="MBB3104396.1"/>
    </source>
</evidence>
<comment type="caution">
    <text evidence="2">The sequence shown here is derived from an EMBL/GenBank/DDBJ whole genome shotgun (WGS) entry which is preliminary data.</text>
</comment>
<accession>A0A839T7F7</accession>
<organism evidence="2 3">
    <name type="scientific">Azomonas macrocytogenes</name>
    <name type="common">Azotobacter macrocytogenes</name>
    <dbReference type="NCBI Taxonomy" id="69962"/>
    <lineage>
        <taxon>Bacteria</taxon>
        <taxon>Pseudomonadati</taxon>
        <taxon>Pseudomonadota</taxon>
        <taxon>Gammaproteobacteria</taxon>
        <taxon>Pseudomonadales</taxon>
        <taxon>Pseudomonadaceae</taxon>
        <taxon>Azomonas</taxon>
    </lineage>
</organism>
<dbReference type="SUPFAM" id="SSF52540">
    <property type="entry name" value="P-loop containing nucleoside triphosphate hydrolases"/>
    <property type="match status" value="1"/>
</dbReference>
<dbReference type="InterPro" id="IPR027417">
    <property type="entry name" value="P-loop_NTPase"/>
</dbReference>
<dbReference type="AlphaFoldDB" id="A0A839T7F7"/>
<keyword evidence="3" id="KW-1185">Reference proteome</keyword>
<sequence length="425" mass="48590">MTDIINMTDTKVARNKIRDRFVRVPSMNGFPAIRDLYADTTHSSVDHLYHHWLGYGGDSKTKPESVLAILNYVDGETFIPLAPRIITDADGVKKVNLWIQPTIKPSGNLVIAEDVPLFIEFLERWLPIEAERDYFVWWIAHVVRKTNRRLVTTLLLRSDHGVGKGFLAETLLPALLGEEAVSVCDIQRLLGHHNEQLLGKVVVLIDEIYQQKKKTVDALKSFQGNYTIPVNPKFRPQINIKNYINFIMSSNDHVPITLEKQDRRFWVPQFIKHKVSQTDTSRFINKQLKPWLENDEGFQKVRDYLETVDLDAFDPSLPPMTDSKYELMGFSSSETLEDLLPDYLKDKEVITIGLIKDRFGNMVHKDISDVSVADVLVKVGCKRRKLDTVRVYITPLGLANGADKINPKELKTRVKDAELAAEPPF</sequence>
<name>A0A839T7F7_AZOMA</name>
<feature type="domain" description="NrS-1 polymerase-like helicase" evidence="1">
    <location>
        <begin position="156"/>
        <end position="264"/>
    </location>
</feature>
<reference evidence="2 3" key="1">
    <citation type="submission" date="2020-08" db="EMBL/GenBank/DDBJ databases">
        <title>Genomic Encyclopedia of Type Strains, Phase III (KMG-III): the genomes of soil and plant-associated and newly described type strains.</title>
        <authorList>
            <person name="Whitman W."/>
        </authorList>
    </citation>
    <scope>NUCLEOTIDE SEQUENCE [LARGE SCALE GENOMIC DNA]</scope>
    <source>
        <strain evidence="2 3">CECT 4462</strain>
    </source>
</reference>
<dbReference type="Pfam" id="PF19263">
    <property type="entry name" value="DUF5906"/>
    <property type="match status" value="1"/>
</dbReference>
<dbReference type="Gene3D" id="3.40.50.300">
    <property type="entry name" value="P-loop containing nucleotide triphosphate hydrolases"/>
    <property type="match status" value="1"/>
</dbReference>
<dbReference type="RefSeq" id="WP_183167270.1">
    <property type="nucleotide sequence ID" value="NZ_JACHXI010000015.1"/>
</dbReference>
<evidence type="ECO:0000259" key="1">
    <source>
        <dbReference type="Pfam" id="PF19263"/>
    </source>
</evidence>
<proteinExistence type="predicted"/>
<protein>
    <recommendedName>
        <fullName evidence="1">NrS-1 polymerase-like helicase domain-containing protein</fullName>
    </recommendedName>
</protein>
<evidence type="ECO:0000313" key="3">
    <source>
        <dbReference type="Proteomes" id="UP000549250"/>
    </source>
</evidence>
<gene>
    <name evidence="2" type="ORF">FHR87_002812</name>
</gene>
<dbReference type="Proteomes" id="UP000549250">
    <property type="component" value="Unassembled WGS sequence"/>
</dbReference>